<sequence length="548" mass="58115">MSFASLGLNESLIKALEDSGYTQATPIQEQAIPMILEGHDLLASAQTGTGKTAAFMLPALEKLSTPSAISARGPRVLVLTPTRELALQVTAAAQKYGSHLRRVKVVSVLGGMPYPVQNKMLSQPYEVLVATPGRLIDHIERGRIDFSRLELLILDEADRMLDMGFFDDVERIAMATPATRQTVMFSATFEGNIARLATQLLKSPKRIEVAHQQARHENITQHMHYVDDLSHKNRVLTHLVNDTDINQAIIFTATKRDADSLADDLQAAGHKVAALHGDMHQGARNRTITQMRHGSIRLLVATDVAARGLDVPGITHVINYDLPKNPEDYVHRIGRTGRAGASGIAVSLASPRDSMQLKRIERFTGQLIPAQVIDGLEPKLKPRTGSAPSGGRPSNGAGRGGRPAGGGGGYGEQRRSSGYGNNNQRSDGDRGQNGFANRDGGAPSRDSGFAGRDNGYANRDNGFANRGNDRGADRAAAPAVNGNSWGNSTSAPAAPRRDSAPRPAGNSGARRDGQGATGGYRGGNSGGNGGGNTGNGGGNRGNGNRSWS</sequence>
<dbReference type="GO" id="GO:0016787">
    <property type="term" value="F:hydrolase activity"/>
    <property type="evidence" value="ECO:0007669"/>
    <property type="project" value="UniProtKB-KW"/>
</dbReference>
<dbReference type="PANTHER" id="PTHR47959:SF17">
    <property type="entry name" value="ATP-DEPENDENT RNA HELICASE DEAD BOX FAMILY"/>
    <property type="match status" value="1"/>
</dbReference>
<dbReference type="InterPro" id="IPR001650">
    <property type="entry name" value="Helicase_C-like"/>
</dbReference>
<keyword evidence="1 7" id="KW-0547">Nucleotide-binding</keyword>
<feature type="domain" description="DEAD-box RNA helicase Q" evidence="11">
    <location>
        <begin position="1"/>
        <end position="29"/>
    </location>
</feature>
<feature type="region of interest" description="Disordered" evidence="8">
    <location>
        <begin position="374"/>
        <end position="548"/>
    </location>
</feature>
<evidence type="ECO:0000256" key="4">
    <source>
        <dbReference type="ARBA" id="ARBA00022840"/>
    </source>
</evidence>
<dbReference type="RefSeq" id="WP_162085434.1">
    <property type="nucleotide sequence ID" value="NZ_AP021881.1"/>
</dbReference>
<keyword evidence="3 7" id="KW-0347">Helicase</keyword>
<evidence type="ECO:0000259" key="9">
    <source>
        <dbReference type="PROSITE" id="PS51192"/>
    </source>
</evidence>
<dbReference type="GO" id="GO:0003724">
    <property type="term" value="F:RNA helicase activity"/>
    <property type="evidence" value="ECO:0007669"/>
    <property type="project" value="InterPro"/>
</dbReference>
<dbReference type="GO" id="GO:0005829">
    <property type="term" value="C:cytosol"/>
    <property type="evidence" value="ECO:0007669"/>
    <property type="project" value="TreeGrafter"/>
</dbReference>
<dbReference type="GO" id="GO:0003676">
    <property type="term" value="F:nucleic acid binding"/>
    <property type="evidence" value="ECO:0007669"/>
    <property type="project" value="InterPro"/>
</dbReference>
<evidence type="ECO:0000256" key="8">
    <source>
        <dbReference type="SAM" id="MobiDB-lite"/>
    </source>
</evidence>
<keyword evidence="13" id="KW-1185">Reference proteome</keyword>
<dbReference type="AlphaFoldDB" id="A0A809SA30"/>
<name>A0A809SA30_9PROT</name>
<dbReference type="EMBL" id="AP021881">
    <property type="protein sequence ID" value="BBP01703.1"/>
    <property type="molecule type" value="Genomic_DNA"/>
</dbReference>
<dbReference type="InterPro" id="IPR050079">
    <property type="entry name" value="DEAD_box_RNA_helicase"/>
</dbReference>
<keyword evidence="4 7" id="KW-0067">ATP-binding</keyword>
<feature type="short sequence motif" description="Q motif" evidence="6">
    <location>
        <begin position="1"/>
        <end position="29"/>
    </location>
</feature>
<evidence type="ECO:0000313" key="12">
    <source>
        <dbReference type="EMBL" id="BBP01703.1"/>
    </source>
</evidence>
<dbReference type="InterPro" id="IPR044742">
    <property type="entry name" value="DEAD/DEAH_RhlB"/>
</dbReference>
<evidence type="ECO:0000259" key="11">
    <source>
        <dbReference type="PROSITE" id="PS51195"/>
    </source>
</evidence>
<dbReference type="Proteomes" id="UP000463939">
    <property type="component" value="Chromosome"/>
</dbReference>
<dbReference type="InterPro" id="IPR011545">
    <property type="entry name" value="DEAD/DEAH_box_helicase_dom"/>
</dbReference>
<feature type="compositionally biased region" description="Gly residues" evidence="8">
    <location>
        <begin position="397"/>
        <end position="411"/>
    </location>
</feature>
<feature type="compositionally biased region" description="Low complexity" evidence="8">
    <location>
        <begin position="474"/>
        <end position="494"/>
    </location>
</feature>
<protein>
    <recommendedName>
        <fullName evidence="14">DEAD/DEAH box helicase</fullName>
    </recommendedName>
</protein>
<keyword evidence="2 7" id="KW-0378">Hydrolase</keyword>
<evidence type="ECO:0000259" key="10">
    <source>
        <dbReference type="PROSITE" id="PS51194"/>
    </source>
</evidence>
<dbReference type="CDD" id="cd00268">
    <property type="entry name" value="DEADc"/>
    <property type="match status" value="1"/>
</dbReference>
<organism evidence="12 13">
    <name type="scientific">Sulfuriferula nivalis</name>
    <dbReference type="NCBI Taxonomy" id="2675298"/>
    <lineage>
        <taxon>Bacteria</taxon>
        <taxon>Pseudomonadati</taxon>
        <taxon>Pseudomonadota</taxon>
        <taxon>Betaproteobacteria</taxon>
        <taxon>Nitrosomonadales</taxon>
        <taxon>Sulfuricellaceae</taxon>
        <taxon>Sulfuriferula</taxon>
    </lineage>
</organism>
<dbReference type="Pfam" id="PF00271">
    <property type="entry name" value="Helicase_C"/>
    <property type="match status" value="1"/>
</dbReference>
<evidence type="ECO:0008006" key="14">
    <source>
        <dbReference type="Google" id="ProtNLM"/>
    </source>
</evidence>
<comment type="similarity">
    <text evidence="5 7">Belongs to the DEAD box helicase family.</text>
</comment>
<evidence type="ECO:0000256" key="2">
    <source>
        <dbReference type="ARBA" id="ARBA00022801"/>
    </source>
</evidence>
<proteinExistence type="inferred from homology"/>
<dbReference type="InterPro" id="IPR027417">
    <property type="entry name" value="P-loop_NTPase"/>
</dbReference>
<dbReference type="PROSITE" id="PS51192">
    <property type="entry name" value="HELICASE_ATP_BIND_1"/>
    <property type="match status" value="1"/>
</dbReference>
<evidence type="ECO:0000256" key="1">
    <source>
        <dbReference type="ARBA" id="ARBA00022741"/>
    </source>
</evidence>
<reference evidence="13" key="1">
    <citation type="submission" date="2019-11" db="EMBL/GenBank/DDBJ databases">
        <title>Isolation and characterization of a novel species in the genus Sulfuriferula.</title>
        <authorList>
            <person name="Mochizuki J."/>
            <person name="Kojima H."/>
            <person name="Fukui M."/>
        </authorList>
    </citation>
    <scope>NUCLEOTIDE SEQUENCE [LARGE SCALE GENOMIC DNA]</scope>
    <source>
        <strain evidence="13">SGTM</strain>
    </source>
</reference>
<dbReference type="GO" id="GO:0005524">
    <property type="term" value="F:ATP binding"/>
    <property type="evidence" value="ECO:0007669"/>
    <property type="project" value="UniProtKB-KW"/>
</dbReference>
<dbReference type="InterPro" id="IPR000629">
    <property type="entry name" value="RNA-helicase_DEAD-box_CS"/>
</dbReference>
<dbReference type="SMART" id="SM00487">
    <property type="entry name" value="DEXDc"/>
    <property type="match status" value="1"/>
</dbReference>
<feature type="domain" description="Helicase ATP-binding" evidence="9">
    <location>
        <begin position="32"/>
        <end position="207"/>
    </location>
</feature>
<dbReference type="PANTHER" id="PTHR47959">
    <property type="entry name" value="ATP-DEPENDENT RNA HELICASE RHLE-RELATED"/>
    <property type="match status" value="1"/>
</dbReference>
<dbReference type="SMART" id="SM00490">
    <property type="entry name" value="HELICc"/>
    <property type="match status" value="1"/>
</dbReference>
<evidence type="ECO:0000313" key="13">
    <source>
        <dbReference type="Proteomes" id="UP000463939"/>
    </source>
</evidence>
<dbReference type="SUPFAM" id="SSF52540">
    <property type="entry name" value="P-loop containing nucleoside triphosphate hydrolases"/>
    <property type="match status" value="1"/>
</dbReference>
<dbReference type="PROSITE" id="PS51195">
    <property type="entry name" value="Q_MOTIF"/>
    <property type="match status" value="1"/>
</dbReference>
<evidence type="ECO:0000256" key="3">
    <source>
        <dbReference type="ARBA" id="ARBA00022806"/>
    </source>
</evidence>
<evidence type="ECO:0000256" key="7">
    <source>
        <dbReference type="RuleBase" id="RU000492"/>
    </source>
</evidence>
<evidence type="ECO:0000256" key="6">
    <source>
        <dbReference type="PROSITE-ProRule" id="PRU00552"/>
    </source>
</evidence>
<feature type="domain" description="Helicase C-terminal" evidence="10">
    <location>
        <begin position="235"/>
        <end position="384"/>
    </location>
</feature>
<dbReference type="PROSITE" id="PS00039">
    <property type="entry name" value="DEAD_ATP_HELICASE"/>
    <property type="match status" value="1"/>
</dbReference>
<dbReference type="Gene3D" id="3.40.50.300">
    <property type="entry name" value="P-loop containing nucleotide triphosphate hydrolases"/>
    <property type="match status" value="2"/>
</dbReference>
<dbReference type="InterPro" id="IPR014001">
    <property type="entry name" value="Helicase_ATP-bd"/>
</dbReference>
<dbReference type="InterPro" id="IPR014014">
    <property type="entry name" value="RNA_helicase_DEAD_Q_motif"/>
</dbReference>
<evidence type="ECO:0000256" key="5">
    <source>
        <dbReference type="ARBA" id="ARBA00038437"/>
    </source>
</evidence>
<dbReference type="KEGG" id="sniv:SFSGTM_24110"/>
<gene>
    <name evidence="12" type="ORF">SFSGTM_24110</name>
</gene>
<dbReference type="Pfam" id="PF00270">
    <property type="entry name" value="DEAD"/>
    <property type="match status" value="1"/>
</dbReference>
<accession>A0A809SA30</accession>
<dbReference type="CDD" id="cd18787">
    <property type="entry name" value="SF2_C_DEAD"/>
    <property type="match status" value="1"/>
</dbReference>
<dbReference type="PROSITE" id="PS51194">
    <property type="entry name" value="HELICASE_CTER"/>
    <property type="match status" value="1"/>
</dbReference>
<feature type="compositionally biased region" description="Low complexity" evidence="8">
    <location>
        <begin position="385"/>
        <end position="396"/>
    </location>
</feature>
<feature type="compositionally biased region" description="Gly residues" evidence="8">
    <location>
        <begin position="515"/>
        <end position="541"/>
    </location>
</feature>